<accession>A0ABD3HLW6</accession>
<dbReference type="InterPro" id="IPR056980">
    <property type="entry name" value="ARM_RUK"/>
</dbReference>
<dbReference type="EMBL" id="JBJQOH010000003">
    <property type="protein sequence ID" value="KAL3692537.1"/>
    <property type="molecule type" value="Genomic_DNA"/>
</dbReference>
<dbReference type="Proteomes" id="UP001633002">
    <property type="component" value="Unassembled WGS sequence"/>
</dbReference>
<sequence length="159" mass="16957">MVDFLDPVLSVCKFFLVRNAASSGKTGGNEKGEGLIEGIGELCAHSGIFLELCASHEPRISETATECLVHAAKAAPRATAGGVLSNLSRVAQVLESYAERHDIQLIPASIALPSYITLENIVVRLRKSSSPQVAEAAVSAAYDLQRLPRQLEQVGWISS</sequence>
<name>A0ABD3HLW6_9MARC</name>
<feature type="domain" description="RUNKEL ARM-repeat" evidence="1">
    <location>
        <begin position="108"/>
        <end position="149"/>
    </location>
</feature>
<comment type="caution">
    <text evidence="2">The sequence shown here is derived from an EMBL/GenBank/DDBJ whole genome shotgun (WGS) entry which is preliminary data.</text>
</comment>
<dbReference type="PANTHER" id="PTHR46562">
    <property type="entry name" value="SERINE/THREONINE-KINASE ULK4-LIKE PROTEIN-RELATED"/>
    <property type="match status" value="1"/>
</dbReference>
<organism evidence="2 3">
    <name type="scientific">Riccia sorocarpa</name>
    <dbReference type="NCBI Taxonomy" id="122646"/>
    <lineage>
        <taxon>Eukaryota</taxon>
        <taxon>Viridiplantae</taxon>
        <taxon>Streptophyta</taxon>
        <taxon>Embryophyta</taxon>
        <taxon>Marchantiophyta</taxon>
        <taxon>Marchantiopsida</taxon>
        <taxon>Marchantiidae</taxon>
        <taxon>Marchantiales</taxon>
        <taxon>Ricciaceae</taxon>
        <taxon>Riccia</taxon>
    </lineage>
</organism>
<evidence type="ECO:0000313" key="2">
    <source>
        <dbReference type="EMBL" id="KAL3692537.1"/>
    </source>
</evidence>
<dbReference type="AlphaFoldDB" id="A0ABD3HLW6"/>
<evidence type="ECO:0000313" key="3">
    <source>
        <dbReference type="Proteomes" id="UP001633002"/>
    </source>
</evidence>
<gene>
    <name evidence="2" type="ORF">R1sor_006188</name>
</gene>
<feature type="domain" description="RUNKEL ARM-repeat" evidence="1">
    <location>
        <begin position="1"/>
        <end position="100"/>
    </location>
</feature>
<protein>
    <recommendedName>
        <fullName evidence="1">RUNKEL ARM-repeat domain-containing protein</fullName>
    </recommendedName>
</protein>
<keyword evidence="3" id="KW-1185">Reference proteome</keyword>
<reference evidence="2 3" key="1">
    <citation type="submission" date="2024-09" db="EMBL/GenBank/DDBJ databases">
        <title>Chromosome-scale assembly of Riccia sorocarpa.</title>
        <authorList>
            <person name="Paukszto L."/>
        </authorList>
    </citation>
    <scope>NUCLEOTIDE SEQUENCE [LARGE SCALE GENOMIC DNA]</scope>
    <source>
        <strain evidence="2">LP-2024</strain>
        <tissue evidence="2">Aerial parts of the thallus</tissue>
    </source>
</reference>
<dbReference type="PANTHER" id="PTHR46562:SF1">
    <property type="entry name" value="SERINE_THREONINE-PROTEIN KINASE ULK4"/>
    <property type="match status" value="1"/>
</dbReference>
<dbReference type="Pfam" id="PF24970">
    <property type="entry name" value="ARM_RUK"/>
    <property type="match status" value="2"/>
</dbReference>
<proteinExistence type="predicted"/>
<dbReference type="InterPro" id="IPR044591">
    <property type="entry name" value="RUK"/>
</dbReference>
<evidence type="ECO:0000259" key="1">
    <source>
        <dbReference type="Pfam" id="PF24970"/>
    </source>
</evidence>